<evidence type="ECO:0000313" key="5">
    <source>
        <dbReference type="Proteomes" id="UP000823851"/>
    </source>
</evidence>
<dbReference type="CDD" id="cd00761">
    <property type="entry name" value="Glyco_tranf_GTA_type"/>
    <property type="match status" value="1"/>
</dbReference>
<name>A0A9D2R213_9FIRM</name>
<evidence type="ECO:0000256" key="2">
    <source>
        <dbReference type="ARBA" id="ARBA00022679"/>
    </source>
</evidence>
<dbReference type="GO" id="GO:0016757">
    <property type="term" value="F:glycosyltransferase activity"/>
    <property type="evidence" value="ECO:0007669"/>
    <property type="project" value="UniProtKB-KW"/>
</dbReference>
<sequence>MELLSVIVPIYNVEPWLERCVRSILGQTYGNLEILLVDDGSTDGCPALCDRFGEEDPRVRVIHKKNGGLSDARNAGIDMASGTCLAFVDGDDWIDAGMYEAMMGALAKEGADLCACSYKRIRRDGVLDPSTGKRTVWEGQGMLEAFLLELDEYQIQNSAWNKVYKRELLGELRFPKGKLYEDIVFTTKLLSRVQKGVYLDQAFYNYVVDRDGSIMNLGIKKSIFTDQIPAYEEKEAFLRSIGRDDLADVHRYFFYKRLLIYYRALAASEGPEQRKYRAWIRQRLKRDEKDMERVYGCRGASRNEYRKMRIFLRSATLYCLMMELNERLLLPIKTRGNGKGLPGGR</sequence>
<organism evidence="4 5">
    <name type="scientific">Candidatus Eisenbergiella stercorigallinarum</name>
    <dbReference type="NCBI Taxonomy" id="2838557"/>
    <lineage>
        <taxon>Bacteria</taxon>
        <taxon>Bacillati</taxon>
        <taxon>Bacillota</taxon>
        <taxon>Clostridia</taxon>
        <taxon>Lachnospirales</taxon>
        <taxon>Lachnospiraceae</taxon>
        <taxon>Eisenbergiella</taxon>
    </lineage>
</organism>
<dbReference type="Gene3D" id="3.90.550.10">
    <property type="entry name" value="Spore Coat Polysaccharide Biosynthesis Protein SpsA, Chain A"/>
    <property type="match status" value="1"/>
</dbReference>
<dbReference type="InterPro" id="IPR001173">
    <property type="entry name" value="Glyco_trans_2-like"/>
</dbReference>
<keyword evidence="2 4" id="KW-0808">Transferase</keyword>
<dbReference type="Proteomes" id="UP000823851">
    <property type="component" value="Unassembled WGS sequence"/>
</dbReference>
<dbReference type="EC" id="2.4.-.-" evidence="4"/>
<dbReference type="SUPFAM" id="SSF53448">
    <property type="entry name" value="Nucleotide-diphospho-sugar transferases"/>
    <property type="match status" value="1"/>
</dbReference>
<dbReference type="AlphaFoldDB" id="A0A9D2R213"/>
<dbReference type="PANTHER" id="PTHR22916:SF51">
    <property type="entry name" value="GLYCOSYLTRANSFERASE EPSH-RELATED"/>
    <property type="match status" value="1"/>
</dbReference>
<reference evidence="4" key="2">
    <citation type="submission" date="2021-04" db="EMBL/GenBank/DDBJ databases">
        <authorList>
            <person name="Gilroy R."/>
        </authorList>
    </citation>
    <scope>NUCLEOTIDE SEQUENCE</scope>
    <source>
        <strain evidence="4">ChiHjej8B7-25341</strain>
    </source>
</reference>
<proteinExistence type="predicted"/>
<evidence type="ECO:0000256" key="1">
    <source>
        <dbReference type="ARBA" id="ARBA00022676"/>
    </source>
</evidence>
<dbReference type="EMBL" id="DWUW01000261">
    <property type="protein sequence ID" value="HJD32118.1"/>
    <property type="molecule type" value="Genomic_DNA"/>
</dbReference>
<accession>A0A9D2R213</accession>
<dbReference type="Pfam" id="PF00535">
    <property type="entry name" value="Glycos_transf_2"/>
    <property type="match status" value="1"/>
</dbReference>
<dbReference type="InterPro" id="IPR029044">
    <property type="entry name" value="Nucleotide-diphossugar_trans"/>
</dbReference>
<evidence type="ECO:0000313" key="4">
    <source>
        <dbReference type="EMBL" id="HJD32118.1"/>
    </source>
</evidence>
<comment type="caution">
    <text evidence="4">The sequence shown here is derived from an EMBL/GenBank/DDBJ whole genome shotgun (WGS) entry which is preliminary data.</text>
</comment>
<evidence type="ECO:0000259" key="3">
    <source>
        <dbReference type="Pfam" id="PF00535"/>
    </source>
</evidence>
<protein>
    <submittedName>
        <fullName evidence="4">Glycosyltransferase</fullName>
        <ecNumber evidence="4">2.4.-.-</ecNumber>
    </submittedName>
</protein>
<keyword evidence="1 4" id="KW-0328">Glycosyltransferase</keyword>
<gene>
    <name evidence="4" type="ORF">H9912_09275</name>
</gene>
<feature type="domain" description="Glycosyltransferase 2-like" evidence="3">
    <location>
        <begin position="5"/>
        <end position="137"/>
    </location>
</feature>
<reference evidence="4" key="1">
    <citation type="journal article" date="2021" name="PeerJ">
        <title>Extensive microbial diversity within the chicken gut microbiome revealed by metagenomics and culture.</title>
        <authorList>
            <person name="Gilroy R."/>
            <person name="Ravi A."/>
            <person name="Getino M."/>
            <person name="Pursley I."/>
            <person name="Horton D.L."/>
            <person name="Alikhan N.F."/>
            <person name="Baker D."/>
            <person name="Gharbi K."/>
            <person name="Hall N."/>
            <person name="Watson M."/>
            <person name="Adriaenssens E.M."/>
            <person name="Foster-Nyarko E."/>
            <person name="Jarju S."/>
            <person name="Secka A."/>
            <person name="Antonio M."/>
            <person name="Oren A."/>
            <person name="Chaudhuri R.R."/>
            <person name="La Ragione R."/>
            <person name="Hildebrand F."/>
            <person name="Pallen M.J."/>
        </authorList>
    </citation>
    <scope>NUCLEOTIDE SEQUENCE</scope>
    <source>
        <strain evidence="4">ChiHjej8B7-25341</strain>
    </source>
</reference>
<dbReference type="PANTHER" id="PTHR22916">
    <property type="entry name" value="GLYCOSYLTRANSFERASE"/>
    <property type="match status" value="1"/>
</dbReference>